<dbReference type="AlphaFoldDB" id="A0AAN6THH7"/>
<sequence>MTSPAPRVSCSQVSWLPRSPSPKVSPGSQGLSWLPRSLLAPKVSPGSQGLSWLPRSLASVVSGFRGPWLPRSPGFYGLASIPVIGMPFALCCLRRTGGTTKAV</sequence>
<keyword evidence="2" id="KW-0812">Transmembrane</keyword>
<evidence type="ECO:0000313" key="4">
    <source>
        <dbReference type="Proteomes" id="UP001302812"/>
    </source>
</evidence>
<comment type="caution">
    <text evidence="3">The sequence shown here is derived from an EMBL/GenBank/DDBJ whole genome shotgun (WGS) entry which is preliminary data.</text>
</comment>
<evidence type="ECO:0000256" key="1">
    <source>
        <dbReference type="SAM" id="MobiDB-lite"/>
    </source>
</evidence>
<dbReference type="EMBL" id="MU853336">
    <property type="protein sequence ID" value="KAK4114536.1"/>
    <property type="molecule type" value="Genomic_DNA"/>
</dbReference>
<keyword evidence="2" id="KW-0472">Membrane</keyword>
<feature type="compositionally biased region" description="Polar residues" evidence="1">
    <location>
        <begin position="1"/>
        <end position="14"/>
    </location>
</feature>
<keyword evidence="4" id="KW-1185">Reference proteome</keyword>
<organism evidence="3 4">
    <name type="scientific">Canariomyces notabilis</name>
    <dbReference type="NCBI Taxonomy" id="2074819"/>
    <lineage>
        <taxon>Eukaryota</taxon>
        <taxon>Fungi</taxon>
        <taxon>Dikarya</taxon>
        <taxon>Ascomycota</taxon>
        <taxon>Pezizomycotina</taxon>
        <taxon>Sordariomycetes</taxon>
        <taxon>Sordariomycetidae</taxon>
        <taxon>Sordariales</taxon>
        <taxon>Chaetomiaceae</taxon>
        <taxon>Canariomyces</taxon>
    </lineage>
</organism>
<dbReference type="GeneID" id="89938810"/>
<feature type="region of interest" description="Disordered" evidence="1">
    <location>
        <begin position="1"/>
        <end position="29"/>
    </location>
</feature>
<gene>
    <name evidence="3" type="ORF">N656DRAFT_776692</name>
</gene>
<proteinExistence type="predicted"/>
<feature type="transmembrane region" description="Helical" evidence="2">
    <location>
        <begin position="74"/>
        <end position="93"/>
    </location>
</feature>
<protein>
    <submittedName>
        <fullName evidence="3">Uncharacterized protein</fullName>
    </submittedName>
</protein>
<keyword evidence="2" id="KW-1133">Transmembrane helix</keyword>
<evidence type="ECO:0000313" key="3">
    <source>
        <dbReference type="EMBL" id="KAK4114536.1"/>
    </source>
</evidence>
<name>A0AAN6THH7_9PEZI</name>
<evidence type="ECO:0000256" key="2">
    <source>
        <dbReference type="SAM" id="Phobius"/>
    </source>
</evidence>
<reference evidence="3" key="2">
    <citation type="submission" date="2023-05" db="EMBL/GenBank/DDBJ databases">
        <authorList>
            <consortium name="Lawrence Berkeley National Laboratory"/>
            <person name="Steindorff A."/>
            <person name="Hensen N."/>
            <person name="Bonometti L."/>
            <person name="Westerberg I."/>
            <person name="Brannstrom I.O."/>
            <person name="Guillou S."/>
            <person name="Cros-Aarteil S."/>
            <person name="Calhoun S."/>
            <person name="Haridas S."/>
            <person name="Kuo A."/>
            <person name="Mondo S."/>
            <person name="Pangilinan J."/>
            <person name="Riley R."/>
            <person name="Labutti K."/>
            <person name="Andreopoulos B."/>
            <person name="Lipzen A."/>
            <person name="Chen C."/>
            <person name="Yanf M."/>
            <person name="Daum C."/>
            <person name="Ng V."/>
            <person name="Clum A."/>
            <person name="Ohm R."/>
            <person name="Martin F."/>
            <person name="Silar P."/>
            <person name="Natvig D."/>
            <person name="Lalanne C."/>
            <person name="Gautier V."/>
            <person name="Ament-Velasquez S.L."/>
            <person name="Kruys A."/>
            <person name="Hutchinson M.I."/>
            <person name="Powell A.J."/>
            <person name="Barry K."/>
            <person name="Miller A.N."/>
            <person name="Grigoriev I.V."/>
            <person name="Debuchy R."/>
            <person name="Gladieux P."/>
            <person name="Thoren M.H."/>
            <person name="Johannesson H."/>
        </authorList>
    </citation>
    <scope>NUCLEOTIDE SEQUENCE</scope>
    <source>
        <strain evidence="3">CBS 508.74</strain>
    </source>
</reference>
<dbReference type="Proteomes" id="UP001302812">
    <property type="component" value="Unassembled WGS sequence"/>
</dbReference>
<accession>A0AAN6THH7</accession>
<reference evidence="3" key="1">
    <citation type="journal article" date="2023" name="Mol. Phylogenet. Evol.">
        <title>Genome-scale phylogeny and comparative genomics of the fungal order Sordariales.</title>
        <authorList>
            <person name="Hensen N."/>
            <person name="Bonometti L."/>
            <person name="Westerberg I."/>
            <person name="Brannstrom I.O."/>
            <person name="Guillou S."/>
            <person name="Cros-Aarteil S."/>
            <person name="Calhoun S."/>
            <person name="Haridas S."/>
            <person name="Kuo A."/>
            <person name="Mondo S."/>
            <person name="Pangilinan J."/>
            <person name="Riley R."/>
            <person name="LaButti K."/>
            <person name="Andreopoulos B."/>
            <person name="Lipzen A."/>
            <person name="Chen C."/>
            <person name="Yan M."/>
            <person name="Daum C."/>
            <person name="Ng V."/>
            <person name="Clum A."/>
            <person name="Steindorff A."/>
            <person name="Ohm R.A."/>
            <person name="Martin F."/>
            <person name="Silar P."/>
            <person name="Natvig D.O."/>
            <person name="Lalanne C."/>
            <person name="Gautier V."/>
            <person name="Ament-Velasquez S.L."/>
            <person name="Kruys A."/>
            <person name="Hutchinson M.I."/>
            <person name="Powell A.J."/>
            <person name="Barry K."/>
            <person name="Miller A.N."/>
            <person name="Grigoriev I.V."/>
            <person name="Debuchy R."/>
            <person name="Gladieux P."/>
            <person name="Hiltunen Thoren M."/>
            <person name="Johannesson H."/>
        </authorList>
    </citation>
    <scope>NUCLEOTIDE SEQUENCE</scope>
    <source>
        <strain evidence="3">CBS 508.74</strain>
    </source>
</reference>
<dbReference type="RefSeq" id="XP_064672106.1">
    <property type="nucleotide sequence ID" value="XM_064814685.1"/>
</dbReference>